<evidence type="ECO:0000256" key="1">
    <source>
        <dbReference type="SAM" id="MobiDB-lite"/>
    </source>
</evidence>
<organism evidence="2 3">
    <name type="scientific">Linnemannia schmuckeri</name>
    <dbReference type="NCBI Taxonomy" id="64567"/>
    <lineage>
        <taxon>Eukaryota</taxon>
        <taxon>Fungi</taxon>
        <taxon>Fungi incertae sedis</taxon>
        <taxon>Mucoromycota</taxon>
        <taxon>Mortierellomycotina</taxon>
        <taxon>Mortierellomycetes</taxon>
        <taxon>Mortierellales</taxon>
        <taxon>Mortierellaceae</taxon>
        <taxon>Linnemannia</taxon>
    </lineage>
</organism>
<dbReference type="OrthoDB" id="263283at2759"/>
<name>A0A9P5S0B8_9FUNG</name>
<dbReference type="EMBL" id="JAAAUQ010000442">
    <property type="protein sequence ID" value="KAF9150204.1"/>
    <property type="molecule type" value="Genomic_DNA"/>
</dbReference>
<evidence type="ECO:0000313" key="3">
    <source>
        <dbReference type="Proteomes" id="UP000748756"/>
    </source>
</evidence>
<comment type="caution">
    <text evidence="2">The sequence shown here is derived from an EMBL/GenBank/DDBJ whole genome shotgun (WGS) entry which is preliminary data.</text>
</comment>
<reference evidence="2" key="1">
    <citation type="journal article" date="2020" name="Fungal Divers.">
        <title>Resolving the Mortierellaceae phylogeny through synthesis of multi-gene phylogenetics and phylogenomics.</title>
        <authorList>
            <person name="Vandepol N."/>
            <person name="Liber J."/>
            <person name="Desiro A."/>
            <person name="Na H."/>
            <person name="Kennedy M."/>
            <person name="Barry K."/>
            <person name="Grigoriev I.V."/>
            <person name="Miller A.N."/>
            <person name="O'Donnell K."/>
            <person name="Stajich J.E."/>
            <person name="Bonito G."/>
        </authorList>
    </citation>
    <scope>NUCLEOTIDE SEQUENCE</scope>
    <source>
        <strain evidence="2">NRRL 6426</strain>
    </source>
</reference>
<evidence type="ECO:0000313" key="2">
    <source>
        <dbReference type="EMBL" id="KAF9150204.1"/>
    </source>
</evidence>
<keyword evidence="3" id="KW-1185">Reference proteome</keyword>
<dbReference type="AlphaFoldDB" id="A0A9P5S0B8"/>
<feature type="region of interest" description="Disordered" evidence="1">
    <location>
        <begin position="69"/>
        <end position="117"/>
    </location>
</feature>
<protein>
    <submittedName>
        <fullName evidence="2">Uncharacterized protein</fullName>
    </submittedName>
</protein>
<dbReference type="Proteomes" id="UP000748756">
    <property type="component" value="Unassembled WGS sequence"/>
</dbReference>
<gene>
    <name evidence="2" type="ORF">BG015_008001</name>
</gene>
<accession>A0A9P5S0B8</accession>
<proteinExistence type="predicted"/>
<sequence>MAHRFRDNNELLHSVRSTFMFGSEVVCKIYIVSADLIEGSLWQIMQNGDAVVEEQVGGVGSRELIVKEENGGTSMESAEEKVPGFEHPSTGVKEAEYKDQNQEEKENEKEKMAEKAR</sequence>
<feature type="compositionally biased region" description="Basic and acidic residues" evidence="1">
    <location>
        <begin position="93"/>
        <end position="117"/>
    </location>
</feature>